<evidence type="ECO:0000313" key="2">
    <source>
        <dbReference type="Proteomes" id="UP001156613"/>
    </source>
</evidence>
<dbReference type="Gene3D" id="3.40.640.10">
    <property type="entry name" value="Type I PLP-dependent aspartate aminotransferase-like (Major domain)"/>
    <property type="match status" value="1"/>
</dbReference>
<dbReference type="InterPro" id="IPR015424">
    <property type="entry name" value="PyrdxlP-dep_Trfase"/>
</dbReference>
<proteinExistence type="predicted"/>
<evidence type="ECO:0000313" key="1">
    <source>
        <dbReference type="EMBL" id="GLQ58265.1"/>
    </source>
</evidence>
<sequence>MKIAHDAGIYVIEDDPYSLLLDTPIPALSALERGRVIYIATLAKVLSPGLRTAYVALPNPEIHQRFITAVRAFSLTNAGLLSALTLRWMQSGLAGTILAGIKSELRLRQSIARNILGDRPGMNPNGPHIWLHLPSWWNSSDFVAYAHHRGLALLPSSVFAVCGSTSENVRISLGSIDNIDDVEKAMRDISIILQYRMDNNIISVV</sequence>
<reference evidence="2" key="1">
    <citation type="journal article" date="2019" name="Int. J. Syst. Evol. Microbiol.">
        <title>The Global Catalogue of Microorganisms (GCM) 10K type strain sequencing project: providing services to taxonomists for standard genome sequencing and annotation.</title>
        <authorList>
            <consortium name="The Broad Institute Genomics Platform"/>
            <consortium name="The Broad Institute Genome Sequencing Center for Infectious Disease"/>
            <person name="Wu L."/>
            <person name="Ma J."/>
        </authorList>
    </citation>
    <scope>NUCLEOTIDE SEQUENCE [LARGE SCALE GENOMIC DNA]</scope>
    <source>
        <strain evidence="2">NBRC 3271</strain>
    </source>
</reference>
<comment type="caution">
    <text evidence="1">The sequence shown here is derived from an EMBL/GenBank/DDBJ whole genome shotgun (WGS) entry which is preliminary data.</text>
</comment>
<organism evidence="1 2">
    <name type="scientific">Gluconobacter japonicus</name>
    <dbReference type="NCBI Taxonomy" id="376620"/>
    <lineage>
        <taxon>Bacteria</taxon>
        <taxon>Pseudomonadati</taxon>
        <taxon>Pseudomonadota</taxon>
        <taxon>Alphaproteobacteria</taxon>
        <taxon>Acetobacterales</taxon>
        <taxon>Acetobacteraceae</taxon>
        <taxon>Gluconobacter</taxon>
    </lineage>
</organism>
<dbReference type="Proteomes" id="UP001156613">
    <property type="component" value="Unassembled WGS sequence"/>
</dbReference>
<dbReference type="PANTHER" id="PTHR46577:SF1">
    <property type="entry name" value="HTH-TYPE TRANSCRIPTIONAL REGULATORY PROTEIN GABR"/>
    <property type="match status" value="1"/>
</dbReference>
<name>A0ABQ5WDR9_GLUJA</name>
<dbReference type="InterPro" id="IPR051446">
    <property type="entry name" value="HTH_trans_reg/aminotransferase"/>
</dbReference>
<protein>
    <recommendedName>
        <fullName evidence="3">GntR family transcriptional regulator</fullName>
    </recommendedName>
</protein>
<dbReference type="EMBL" id="BSNT01000007">
    <property type="protein sequence ID" value="GLQ58265.1"/>
    <property type="molecule type" value="Genomic_DNA"/>
</dbReference>
<accession>A0ABQ5WDR9</accession>
<gene>
    <name evidence="1" type="ORF">GCM10010937_00660</name>
</gene>
<dbReference type="PANTHER" id="PTHR46577">
    <property type="entry name" value="HTH-TYPE TRANSCRIPTIONAL REGULATORY PROTEIN GABR"/>
    <property type="match status" value="1"/>
</dbReference>
<keyword evidence="2" id="KW-1185">Reference proteome</keyword>
<evidence type="ECO:0008006" key="3">
    <source>
        <dbReference type="Google" id="ProtNLM"/>
    </source>
</evidence>
<dbReference type="SUPFAM" id="SSF53383">
    <property type="entry name" value="PLP-dependent transferases"/>
    <property type="match status" value="1"/>
</dbReference>
<dbReference type="InterPro" id="IPR015421">
    <property type="entry name" value="PyrdxlP-dep_Trfase_major"/>
</dbReference>